<dbReference type="EMBL" id="QQAH01000008">
    <property type="protein sequence ID" value="RDD82044.1"/>
    <property type="molecule type" value="Genomic_DNA"/>
</dbReference>
<comment type="caution">
    <text evidence="2">The sequence shown here is derived from an EMBL/GenBank/DDBJ whole genome shotgun (WGS) entry which is preliminary data.</text>
</comment>
<keyword evidence="3" id="KW-1185">Reference proteome</keyword>
<evidence type="ECO:0000313" key="2">
    <source>
        <dbReference type="EMBL" id="RDD82044.1"/>
    </source>
</evidence>
<feature type="domain" description="SnoaL-like" evidence="1">
    <location>
        <begin position="8"/>
        <end position="107"/>
    </location>
</feature>
<dbReference type="InterPro" id="IPR037401">
    <property type="entry name" value="SnoaL-like"/>
</dbReference>
<dbReference type="Proteomes" id="UP000253782">
    <property type="component" value="Unassembled WGS sequence"/>
</dbReference>
<dbReference type="Gene3D" id="3.10.450.50">
    <property type="match status" value="1"/>
</dbReference>
<proteinExistence type="predicted"/>
<name>A0A369UMQ3_9GAMM</name>
<dbReference type="RefSeq" id="WP_114845262.1">
    <property type="nucleotide sequence ID" value="NZ_JBHSPE010000008.1"/>
</dbReference>
<dbReference type="OrthoDB" id="9809735at2"/>
<reference evidence="2 3" key="1">
    <citation type="submission" date="2018-07" db="EMBL/GenBank/DDBJ databases">
        <title>Dyella tabacisoli L4-6T, whole genome shotgun sequence.</title>
        <authorList>
            <person name="Zhou X.-K."/>
            <person name="Li W.-J."/>
            <person name="Duan Y.-Q."/>
        </authorList>
    </citation>
    <scope>NUCLEOTIDE SEQUENCE [LARGE SCALE GENOMIC DNA]</scope>
    <source>
        <strain evidence="2 3">L4-6</strain>
    </source>
</reference>
<dbReference type="SUPFAM" id="SSF54427">
    <property type="entry name" value="NTF2-like"/>
    <property type="match status" value="1"/>
</dbReference>
<dbReference type="PANTHER" id="PTHR34003">
    <property type="entry name" value="BLL2395 PROTEIN"/>
    <property type="match status" value="1"/>
</dbReference>
<accession>A0A369UMQ3</accession>
<evidence type="ECO:0000259" key="1">
    <source>
        <dbReference type="Pfam" id="PF12680"/>
    </source>
</evidence>
<dbReference type="PANTHER" id="PTHR34003:SF2">
    <property type="entry name" value="SNOAL-LIKE DOMAIN-CONTAINING PROTEIN"/>
    <property type="match status" value="1"/>
</dbReference>
<dbReference type="AlphaFoldDB" id="A0A369UMQ3"/>
<organism evidence="2 3">
    <name type="scientific">Dyella tabacisoli</name>
    <dbReference type="NCBI Taxonomy" id="2282381"/>
    <lineage>
        <taxon>Bacteria</taxon>
        <taxon>Pseudomonadati</taxon>
        <taxon>Pseudomonadota</taxon>
        <taxon>Gammaproteobacteria</taxon>
        <taxon>Lysobacterales</taxon>
        <taxon>Rhodanobacteraceae</taxon>
        <taxon>Dyella</taxon>
    </lineage>
</organism>
<dbReference type="Pfam" id="PF12680">
    <property type="entry name" value="SnoaL_2"/>
    <property type="match status" value="1"/>
</dbReference>
<gene>
    <name evidence="2" type="ORF">DVJ77_09690</name>
</gene>
<evidence type="ECO:0000313" key="3">
    <source>
        <dbReference type="Proteomes" id="UP000253782"/>
    </source>
</evidence>
<protein>
    <submittedName>
        <fullName evidence="2">Nuclear transport factor 2 family protein</fullName>
    </submittedName>
</protein>
<sequence>MPDRHEVTTFVSLVESGEFIEAIRQFYHPTAIVWENQEQSRTGIDALVENEIRVLQAFTTVRGRALHVLVDGDSVAINWRFEFSSDNAHLSLEEIAYQQWSDGKIVQERFYYDPSQLRPASS</sequence>
<dbReference type="InterPro" id="IPR032710">
    <property type="entry name" value="NTF2-like_dom_sf"/>
</dbReference>